<reference evidence="1 2" key="1">
    <citation type="submission" date="2019-11" db="EMBL/GenBank/DDBJ databases">
        <title>Type strains purchased from KCTC, JCM and DSMZ.</title>
        <authorList>
            <person name="Lu H."/>
        </authorList>
    </citation>
    <scope>NUCLEOTIDE SEQUENCE [LARGE SCALE GENOMIC DNA]</scope>
    <source>
        <strain evidence="1 2">KCTC 42409</strain>
    </source>
</reference>
<proteinExistence type="predicted"/>
<name>A0A6L6Q3H1_9BURK</name>
<evidence type="ECO:0000313" key="2">
    <source>
        <dbReference type="Proteomes" id="UP000484015"/>
    </source>
</evidence>
<dbReference type="RefSeq" id="WP_155440107.1">
    <property type="nucleotide sequence ID" value="NZ_WNLA01000011.1"/>
</dbReference>
<sequence length="166" mass="18014">MIRRSMLMLGVVCVLPGCGVTATMRGLLGLDPKPVEPDWKSVALRTDDDANGNSAVAVDVVLVKETAMLESLLNMTASKWFATRSDLRKSFPEAMTVFSYELAPSQSIKLSNKLWDGQKAWAALVFASYGTPGDHRARMLLNTAGYVVQLRAQNFSASEIKSGSAQ</sequence>
<evidence type="ECO:0000313" key="1">
    <source>
        <dbReference type="EMBL" id="MTW03748.1"/>
    </source>
</evidence>
<accession>A0A6L6Q3H1</accession>
<dbReference type="AlphaFoldDB" id="A0A6L6Q3H1"/>
<dbReference type="OrthoDB" id="8588447at2"/>
<dbReference type="EMBL" id="WNLA01000011">
    <property type="protein sequence ID" value="MTW03748.1"/>
    <property type="molecule type" value="Genomic_DNA"/>
</dbReference>
<evidence type="ECO:0008006" key="3">
    <source>
        <dbReference type="Google" id="ProtNLM"/>
    </source>
</evidence>
<organism evidence="1 2">
    <name type="scientific">Pseudoduganella ginsengisoli</name>
    <dbReference type="NCBI Taxonomy" id="1462440"/>
    <lineage>
        <taxon>Bacteria</taxon>
        <taxon>Pseudomonadati</taxon>
        <taxon>Pseudomonadota</taxon>
        <taxon>Betaproteobacteria</taxon>
        <taxon>Burkholderiales</taxon>
        <taxon>Oxalobacteraceae</taxon>
        <taxon>Telluria group</taxon>
        <taxon>Pseudoduganella</taxon>
    </lineage>
</organism>
<dbReference type="Proteomes" id="UP000484015">
    <property type="component" value="Unassembled WGS sequence"/>
</dbReference>
<comment type="caution">
    <text evidence="1">The sequence shown here is derived from an EMBL/GenBank/DDBJ whole genome shotgun (WGS) entry which is preliminary data.</text>
</comment>
<gene>
    <name evidence="1" type="ORF">GM668_16825</name>
</gene>
<keyword evidence="2" id="KW-1185">Reference proteome</keyword>
<protein>
    <recommendedName>
        <fullName evidence="3">Type VI secretion protein</fullName>
    </recommendedName>
</protein>